<reference evidence="2 3" key="1">
    <citation type="journal article" date="2020" name="Nat. Food">
        <title>A phased Vanilla planifolia genome enables genetic improvement of flavour and production.</title>
        <authorList>
            <person name="Hasing T."/>
            <person name="Tang H."/>
            <person name="Brym M."/>
            <person name="Khazi F."/>
            <person name="Huang T."/>
            <person name="Chambers A.H."/>
        </authorList>
    </citation>
    <scope>NUCLEOTIDE SEQUENCE [LARGE SCALE GENOMIC DNA]</scope>
    <source>
        <tissue evidence="2">Leaf</tissue>
    </source>
</reference>
<dbReference type="OrthoDB" id="777466at2759"/>
<evidence type="ECO:0000259" key="1">
    <source>
        <dbReference type="PROSITE" id="PS51166"/>
    </source>
</evidence>
<accession>A0A835RB27</accession>
<name>A0A835RB27_VANPL</name>
<keyword evidence="3" id="KW-1185">Reference proteome</keyword>
<sequence>MTSICYFKPSITHIGFPRFLSHRFHTRAFSPGHRFRICLVNRPLRFYCRCDSGSATAIDMVEKEEQESTTRRNVSVRVLLDHQVKFGEHVALLGSSKELGSWKKRVPMEWTEAGWVCELDLRERHTVEFKFVVITKGEEGMIWEEGDNRVLPVPESGVYDIVCRWNKMKEGVALSAVEREEFLEGEEDGDGFRIEDGGLAVG</sequence>
<gene>
    <name evidence="2" type="ORF">HPP92_009960</name>
</gene>
<dbReference type="Gene3D" id="2.60.40.10">
    <property type="entry name" value="Immunoglobulins"/>
    <property type="match status" value="1"/>
</dbReference>
<proteinExistence type="predicted"/>
<dbReference type="InterPro" id="IPR013783">
    <property type="entry name" value="Ig-like_fold"/>
</dbReference>
<dbReference type="InterPro" id="IPR002044">
    <property type="entry name" value="CBM20"/>
</dbReference>
<evidence type="ECO:0000313" key="3">
    <source>
        <dbReference type="Proteomes" id="UP000636800"/>
    </source>
</evidence>
<comment type="caution">
    <text evidence="2">The sequence shown here is derived from an EMBL/GenBank/DDBJ whole genome shotgun (WGS) entry which is preliminary data.</text>
</comment>
<dbReference type="Proteomes" id="UP000636800">
    <property type="component" value="Unassembled WGS sequence"/>
</dbReference>
<evidence type="ECO:0000313" key="2">
    <source>
        <dbReference type="EMBL" id="KAG0485881.1"/>
    </source>
</evidence>
<feature type="domain" description="CBM20" evidence="1">
    <location>
        <begin position="68"/>
        <end position="167"/>
    </location>
</feature>
<dbReference type="PROSITE" id="PS51166">
    <property type="entry name" value="CBM20"/>
    <property type="match status" value="1"/>
</dbReference>
<dbReference type="GO" id="GO:2001070">
    <property type="term" value="F:starch binding"/>
    <property type="evidence" value="ECO:0007669"/>
    <property type="project" value="InterPro"/>
</dbReference>
<dbReference type="EMBL" id="JADCNL010000004">
    <property type="protein sequence ID" value="KAG0485881.1"/>
    <property type="molecule type" value="Genomic_DNA"/>
</dbReference>
<dbReference type="PANTHER" id="PTHR47453">
    <property type="entry name" value="PHOSPHOGLUCAN, WATER DIKINASE, CHLOROPLASTIC"/>
    <property type="match status" value="1"/>
</dbReference>
<dbReference type="Pfam" id="PF00686">
    <property type="entry name" value="CBM_20"/>
    <property type="match status" value="1"/>
</dbReference>
<dbReference type="InterPro" id="IPR013784">
    <property type="entry name" value="Carb-bd-like_fold"/>
</dbReference>
<dbReference type="AlphaFoldDB" id="A0A835RB27"/>
<organism evidence="2 3">
    <name type="scientific">Vanilla planifolia</name>
    <name type="common">Vanilla</name>
    <dbReference type="NCBI Taxonomy" id="51239"/>
    <lineage>
        <taxon>Eukaryota</taxon>
        <taxon>Viridiplantae</taxon>
        <taxon>Streptophyta</taxon>
        <taxon>Embryophyta</taxon>
        <taxon>Tracheophyta</taxon>
        <taxon>Spermatophyta</taxon>
        <taxon>Magnoliopsida</taxon>
        <taxon>Liliopsida</taxon>
        <taxon>Asparagales</taxon>
        <taxon>Orchidaceae</taxon>
        <taxon>Vanilloideae</taxon>
        <taxon>Vanilleae</taxon>
        <taxon>Vanilla</taxon>
    </lineage>
</organism>
<protein>
    <recommendedName>
        <fullName evidence="1">CBM20 domain-containing protein</fullName>
    </recommendedName>
</protein>
<dbReference type="PANTHER" id="PTHR47453:SF1">
    <property type="entry name" value="PHOSPHOGLUCAN, WATER DIKINASE, CHLOROPLASTIC"/>
    <property type="match status" value="1"/>
</dbReference>
<dbReference type="SUPFAM" id="SSF49452">
    <property type="entry name" value="Starch-binding domain-like"/>
    <property type="match status" value="1"/>
</dbReference>
<dbReference type="SMART" id="SM01065">
    <property type="entry name" value="CBM_2"/>
    <property type="match status" value="1"/>
</dbReference>